<reference evidence="2" key="1">
    <citation type="journal article" date="2019" name="Int. J. Syst. Evol. Microbiol.">
        <title>The Global Catalogue of Microorganisms (GCM) 10K type strain sequencing project: providing services to taxonomists for standard genome sequencing and annotation.</title>
        <authorList>
            <consortium name="The Broad Institute Genomics Platform"/>
            <consortium name="The Broad Institute Genome Sequencing Center for Infectious Disease"/>
            <person name="Wu L."/>
            <person name="Ma J."/>
        </authorList>
    </citation>
    <scope>NUCLEOTIDE SEQUENCE [LARGE SCALE GENOMIC DNA]</scope>
    <source>
        <strain evidence="2">CCUG 53762</strain>
    </source>
</reference>
<name>A0ABW4IFT5_9SPHI</name>
<evidence type="ECO:0000313" key="1">
    <source>
        <dbReference type="EMBL" id="MFD1631118.1"/>
    </source>
</evidence>
<gene>
    <name evidence="1" type="ORF">ACFSAH_14680</name>
</gene>
<keyword evidence="2" id="KW-1185">Reference proteome</keyword>
<dbReference type="Proteomes" id="UP001597118">
    <property type="component" value="Unassembled WGS sequence"/>
</dbReference>
<accession>A0ABW4IFT5</accession>
<organism evidence="1 2">
    <name type="scientific">Pseudopedobacter beijingensis</name>
    <dbReference type="NCBI Taxonomy" id="1207056"/>
    <lineage>
        <taxon>Bacteria</taxon>
        <taxon>Pseudomonadati</taxon>
        <taxon>Bacteroidota</taxon>
        <taxon>Sphingobacteriia</taxon>
        <taxon>Sphingobacteriales</taxon>
        <taxon>Sphingobacteriaceae</taxon>
        <taxon>Pseudopedobacter</taxon>
    </lineage>
</organism>
<dbReference type="EMBL" id="JBHUDG010000041">
    <property type="protein sequence ID" value="MFD1631118.1"/>
    <property type="molecule type" value="Genomic_DNA"/>
</dbReference>
<dbReference type="RefSeq" id="WP_379663487.1">
    <property type="nucleotide sequence ID" value="NZ_JBHUDG010000041.1"/>
</dbReference>
<sequence>MKKLLVILSIAVYLTSTTEINQLLKLPILVEHYIDHSQQNPKMSFWDFLVLHYNNHEPDADYDTDMRLPFMAHHEVLSLLAYVDISLYQLNADHTVPQDKKNHTFYKELYLKSRYLSGIWQPPKVS</sequence>
<proteinExistence type="predicted"/>
<protein>
    <submittedName>
        <fullName evidence="1">Uncharacterized protein</fullName>
    </submittedName>
</protein>
<evidence type="ECO:0000313" key="2">
    <source>
        <dbReference type="Proteomes" id="UP001597118"/>
    </source>
</evidence>
<comment type="caution">
    <text evidence="1">The sequence shown here is derived from an EMBL/GenBank/DDBJ whole genome shotgun (WGS) entry which is preliminary data.</text>
</comment>